<evidence type="ECO:0000313" key="7">
    <source>
        <dbReference type="EMBL" id="OUN41073.1"/>
    </source>
</evidence>
<comment type="caution">
    <text evidence="7">The sequence shown here is derived from an EMBL/GenBank/DDBJ whole genome shotgun (WGS) entry which is preliminary data.</text>
</comment>
<sequence length="619" mass="71355">MNENILDGLSMNLEQANMDKLKSIFPECFAEGKLDIDKLLSLCGEYIDNDFEKYKFEWKGKAECLRLAQKRSTGTLRPCPEESVNWDTTKNLYIEGDNLEVLKLLQTAYYRKVKMIYIDPPYNTGNDFVYEDDFADPLARYKEVTQQTTKSNPETMGRYHTNWLNMMYPRLRLAANLLRDDGVIFISIDDNEVTNLRKICDEVFGEENFVGMISWFKKASPSNDAQYFSNDIEYIVVYAKQKIIWSPNRLPLNEKQMKYYQNPDNDPRGAWNSSTYTCNKTKAERPNLFYSITNPFTGKEVWPKETAVWAYSKAQCEQHIKENLLFWGIDGNAQFPRFKKFLTNHQGVVNRTLWHYDDVNHTQGASQELQGLKIIGFSTPKPSRLIEKILRIASDKDSIILDFFSGSATTAHAVMQLNAEDGGNRRFIMVQLPEVCDEKSEAYKAGYKNICEIGKERIRRAGKKILEENNQMTLEDKEQLDIGFKVFRLDSSNLKTWDNTPVTAEQMDLLYERMNNMIHRVKSERSDLDMVCEIMLKLGVPLTYSITAVEINGKTAYSIGDDCLLLICLAEDVQPEDVEQMAEYAPAKLIISRESFVDDTAMANAHYILKDHGVELKLV</sequence>
<evidence type="ECO:0000259" key="6">
    <source>
        <dbReference type="Pfam" id="PF01555"/>
    </source>
</evidence>
<keyword evidence="3 7" id="KW-0808">Transferase</keyword>
<dbReference type="InterPro" id="IPR002295">
    <property type="entry name" value="N4/N6-MTase_EcoPI_Mod-like"/>
</dbReference>
<evidence type="ECO:0000256" key="2">
    <source>
        <dbReference type="ARBA" id="ARBA00022603"/>
    </source>
</evidence>
<dbReference type="PROSITE" id="PS00092">
    <property type="entry name" value="N6_MTASE"/>
    <property type="match status" value="1"/>
</dbReference>
<proteinExistence type="inferred from homology"/>
<dbReference type="GO" id="GO:0009307">
    <property type="term" value="P:DNA restriction-modification system"/>
    <property type="evidence" value="ECO:0007669"/>
    <property type="project" value="UniProtKB-KW"/>
</dbReference>
<dbReference type="PRINTS" id="PR00506">
    <property type="entry name" value="D21N6MTFRASE"/>
</dbReference>
<dbReference type="EMBL" id="NFHM01000023">
    <property type="protein sequence ID" value="OUN41073.1"/>
    <property type="molecule type" value="Genomic_DNA"/>
</dbReference>
<dbReference type="GO" id="GO:0003677">
    <property type="term" value="F:DNA binding"/>
    <property type="evidence" value="ECO:0007669"/>
    <property type="project" value="InterPro"/>
</dbReference>
<evidence type="ECO:0000313" key="8">
    <source>
        <dbReference type="Proteomes" id="UP000195455"/>
    </source>
</evidence>
<dbReference type="InterPro" id="IPR029063">
    <property type="entry name" value="SAM-dependent_MTases_sf"/>
</dbReference>
<accession>A0A1Y3TX91</accession>
<feature type="domain" description="DNA methylase N-4/N-6" evidence="6">
    <location>
        <begin position="113"/>
        <end position="427"/>
    </location>
</feature>
<dbReference type="InterPro" id="IPR002052">
    <property type="entry name" value="DNA_methylase_N6_adenine_CS"/>
</dbReference>
<dbReference type="GO" id="GO:0032259">
    <property type="term" value="P:methylation"/>
    <property type="evidence" value="ECO:0007669"/>
    <property type="project" value="UniProtKB-KW"/>
</dbReference>
<evidence type="ECO:0000256" key="3">
    <source>
        <dbReference type="ARBA" id="ARBA00022679"/>
    </source>
</evidence>
<dbReference type="RefSeq" id="WP_087989886.1">
    <property type="nucleotide sequence ID" value="NZ_NFHM01000023.1"/>
</dbReference>
<dbReference type="Pfam" id="PF01555">
    <property type="entry name" value="N6_N4_Mtase"/>
    <property type="match status" value="1"/>
</dbReference>
<reference evidence="8" key="1">
    <citation type="submission" date="2017-04" db="EMBL/GenBank/DDBJ databases">
        <title>Function of individual gut microbiota members based on whole genome sequencing of pure cultures obtained from chicken caecum.</title>
        <authorList>
            <person name="Medvecky M."/>
            <person name="Cejkova D."/>
            <person name="Polansky O."/>
            <person name="Karasova D."/>
            <person name="Kubasova T."/>
            <person name="Cizek A."/>
            <person name="Rychlik I."/>
        </authorList>
    </citation>
    <scope>NUCLEOTIDE SEQUENCE [LARGE SCALE GENOMIC DNA]</scope>
    <source>
        <strain evidence="8">An75</strain>
    </source>
</reference>
<keyword evidence="2 7" id="KW-0489">Methyltransferase</keyword>
<dbReference type="InterPro" id="IPR002941">
    <property type="entry name" value="DNA_methylase_N4/N6"/>
</dbReference>
<organism evidence="7 8">
    <name type="scientific">Anaerotignum lactatifermentans</name>
    <dbReference type="NCBI Taxonomy" id="160404"/>
    <lineage>
        <taxon>Bacteria</taxon>
        <taxon>Bacillati</taxon>
        <taxon>Bacillota</taxon>
        <taxon>Clostridia</taxon>
        <taxon>Lachnospirales</taxon>
        <taxon>Anaerotignaceae</taxon>
        <taxon>Anaerotignum</taxon>
    </lineage>
</organism>
<keyword evidence="4" id="KW-0949">S-adenosyl-L-methionine</keyword>
<dbReference type="AlphaFoldDB" id="A0A1Y3TX91"/>
<dbReference type="Gene3D" id="3.40.50.150">
    <property type="entry name" value="Vaccinia Virus protein VP39"/>
    <property type="match status" value="1"/>
</dbReference>
<keyword evidence="5" id="KW-0680">Restriction system</keyword>
<name>A0A1Y3TX91_9FIRM</name>
<dbReference type="PIRSF" id="PIRSF015855">
    <property type="entry name" value="TypeIII_Mtase_mKpnI"/>
    <property type="match status" value="1"/>
</dbReference>
<dbReference type="SUPFAM" id="SSF53335">
    <property type="entry name" value="S-adenosyl-L-methionine-dependent methyltransferases"/>
    <property type="match status" value="1"/>
</dbReference>
<evidence type="ECO:0000256" key="1">
    <source>
        <dbReference type="ARBA" id="ARBA00006594"/>
    </source>
</evidence>
<protein>
    <submittedName>
        <fullName evidence="7">Site-specific DNA-methyltransferase</fullName>
    </submittedName>
</protein>
<evidence type="ECO:0000256" key="5">
    <source>
        <dbReference type="ARBA" id="ARBA00022747"/>
    </source>
</evidence>
<dbReference type="GO" id="GO:0008170">
    <property type="term" value="F:N-methyltransferase activity"/>
    <property type="evidence" value="ECO:0007669"/>
    <property type="project" value="InterPro"/>
</dbReference>
<comment type="similarity">
    <text evidence="1">Belongs to the N(4)/N(6)-methyltransferase family.</text>
</comment>
<gene>
    <name evidence="7" type="ORF">B5G26_12590</name>
</gene>
<evidence type="ECO:0000256" key="4">
    <source>
        <dbReference type="ARBA" id="ARBA00022691"/>
    </source>
</evidence>
<dbReference type="Proteomes" id="UP000195455">
    <property type="component" value="Unassembled WGS sequence"/>
</dbReference>